<organism evidence="1 2">
    <name type="scientific">Romanomermis culicivorax</name>
    <name type="common">Nematode worm</name>
    <dbReference type="NCBI Taxonomy" id="13658"/>
    <lineage>
        <taxon>Eukaryota</taxon>
        <taxon>Metazoa</taxon>
        <taxon>Ecdysozoa</taxon>
        <taxon>Nematoda</taxon>
        <taxon>Enoplea</taxon>
        <taxon>Dorylaimia</taxon>
        <taxon>Mermithida</taxon>
        <taxon>Mermithoidea</taxon>
        <taxon>Mermithidae</taxon>
        <taxon>Romanomermis</taxon>
    </lineage>
</organism>
<dbReference type="Proteomes" id="UP000887565">
    <property type="component" value="Unplaced"/>
</dbReference>
<dbReference type="WBParaSite" id="nRc.2.0.1.t26706-RA">
    <property type="protein sequence ID" value="nRc.2.0.1.t26706-RA"/>
    <property type="gene ID" value="nRc.2.0.1.g26706"/>
</dbReference>
<reference evidence="2" key="1">
    <citation type="submission" date="2022-11" db="UniProtKB">
        <authorList>
            <consortium name="WormBaseParasite"/>
        </authorList>
    </citation>
    <scope>IDENTIFICATION</scope>
</reference>
<evidence type="ECO:0000313" key="2">
    <source>
        <dbReference type="WBParaSite" id="nRc.2.0.1.t26706-RA"/>
    </source>
</evidence>
<evidence type="ECO:0000313" key="1">
    <source>
        <dbReference type="Proteomes" id="UP000887565"/>
    </source>
</evidence>
<protein>
    <submittedName>
        <fullName evidence="2">Uncharacterized protein</fullName>
    </submittedName>
</protein>
<keyword evidence="1" id="KW-1185">Reference proteome</keyword>
<accession>A0A915JKZ5</accession>
<dbReference type="AlphaFoldDB" id="A0A915JKZ5"/>
<sequence>MLPLRLGGTKGGRRLLSMAAKKAFSPIPSTTDEVACCNFSITCSEIKMIECMSSKHTRSASATIRCK</sequence>
<proteinExistence type="predicted"/>
<name>A0A915JKZ5_ROMCU</name>